<dbReference type="Proteomes" id="UP001056201">
    <property type="component" value="Chromosome 1"/>
</dbReference>
<organism evidence="3 4">
    <name type="scientific">Aquincola tertiaricarbonis</name>
    <dbReference type="NCBI Taxonomy" id="391953"/>
    <lineage>
        <taxon>Bacteria</taxon>
        <taxon>Pseudomonadati</taxon>
        <taxon>Pseudomonadota</taxon>
        <taxon>Betaproteobacteria</taxon>
        <taxon>Burkholderiales</taxon>
        <taxon>Sphaerotilaceae</taxon>
        <taxon>Aquincola</taxon>
    </lineage>
</organism>
<dbReference type="InterPro" id="IPR013424">
    <property type="entry name" value="Ice-binding_C"/>
</dbReference>
<dbReference type="RefSeq" id="WP_250195246.1">
    <property type="nucleotide sequence ID" value="NZ_CP097635.1"/>
</dbReference>
<reference evidence="3" key="1">
    <citation type="submission" date="2022-05" db="EMBL/GenBank/DDBJ databases">
        <title>An RpoN-dependent PEP-CTERM gene is involved in floc formation of an Aquincola tertiaricarbonis strain.</title>
        <authorList>
            <person name="Qiu D."/>
            <person name="Xia M."/>
        </authorList>
    </citation>
    <scope>NUCLEOTIDE SEQUENCE</scope>
    <source>
        <strain evidence="3">RN12</strain>
    </source>
</reference>
<feature type="domain" description="Ice-binding protein C-terminal" evidence="2">
    <location>
        <begin position="167"/>
        <end position="191"/>
    </location>
</feature>
<dbReference type="NCBIfam" id="TIGR02595">
    <property type="entry name" value="PEP_CTERM"/>
    <property type="match status" value="1"/>
</dbReference>
<sequence length="192" mass="19381">MSIPRRWRAALALSLAALATQAQALQLVGVQAAGNDASVTLNGSSLALDLTLRNSAPVRVELALEAADVGQWLAFNAVVGAAAGAALPGLQLSLQGASFGLVGSVTPAFGQLASISGDDLRQTLQFNPAETYAVDLGAPFGQAGTQDWLLAPTGLQAGDRLALTISAVPEPTTTAMLGLGLAALLVAARRRG</sequence>
<feature type="signal peptide" evidence="1">
    <location>
        <begin position="1"/>
        <end position="24"/>
    </location>
</feature>
<evidence type="ECO:0000256" key="1">
    <source>
        <dbReference type="SAM" id="SignalP"/>
    </source>
</evidence>
<name>A0ABY4S7B7_AQUTE</name>
<dbReference type="EMBL" id="CP097635">
    <property type="protein sequence ID" value="URI06981.1"/>
    <property type="molecule type" value="Genomic_DNA"/>
</dbReference>
<dbReference type="Pfam" id="PF07589">
    <property type="entry name" value="PEP-CTERM"/>
    <property type="match status" value="1"/>
</dbReference>
<protein>
    <submittedName>
        <fullName evidence="3">PEP-CTERM sorting domain-containing protein</fullName>
    </submittedName>
</protein>
<keyword evidence="1" id="KW-0732">Signal</keyword>
<evidence type="ECO:0000313" key="4">
    <source>
        <dbReference type="Proteomes" id="UP001056201"/>
    </source>
</evidence>
<proteinExistence type="predicted"/>
<evidence type="ECO:0000259" key="2">
    <source>
        <dbReference type="Pfam" id="PF07589"/>
    </source>
</evidence>
<accession>A0ABY4S7B7</accession>
<evidence type="ECO:0000313" key="3">
    <source>
        <dbReference type="EMBL" id="URI06981.1"/>
    </source>
</evidence>
<keyword evidence="4" id="KW-1185">Reference proteome</keyword>
<gene>
    <name evidence="3" type="ORF">MW290_13910</name>
</gene>
<feature type="chain" id="PRO_5045071150" evidence="1">
    <location>
        <begin position="25"/>
        <end position="192"/>
    </location>
</feature>